<gene>
    <name evidence="2" type="ORF">AVEN_253096_1</name>
</gene>
<evidence type="ECO:0000313" key="3">
    <source>
        <dbReference type="Proteomes" id="UP000499080"/>
    </source>
</evidence>
<keyword evidence="3" id="KW-1185">Reference proteome</keyword>
<evidence type="ECO:0000256" key="1">
    <source>
        <dbReference type="SAM" id="SignalP"/>
    </source>
</evidence>
<keyword evidence="1" id="KW-0732">Signal</keyword>
<dbReference type="Proteomes" id="UP000499080">
    <property type="component" value="Unassembled WGS sequence"/>
</dbReference>
<name>A0A4Y2Q661_ARAVE</name>
<comment type="caution">
    <text evidence="2">The sequence shown here is derived from an EMBL/GenBank/DDBJ whole genome shotgun (WGS) entry which is preliminary data.</text>
</comment>
<organism evidence="2 3">
    <name type="scientific">Araneus ventricosus</name>
    <name type="common">Orbweaver spider</name>
    <name type="synonym">Epeira ventricosa</name>
    <dbReference type="NCBI Taxonomy" id="182803"/>
    <lineage>
        <taxon>Eukaryota</taxon>
        <taxon>Metazoa</taxon>
        <taxon>Ecdysozoa</taxon>
        <taxon>Arthropoda</taxon>
        <taxon>Chelicerata</taxon>
        <taxon>Arachnida</taxon>
        <taxon>Araneae</taxon>
        <taxon>Araneomorphae</taxon>
        <taxon>Entelegynae</taxon>
        <taxon>Araneoidea</taxon>
        <taxon>Araneidae</taxon>
        <taxon>Araneus</taxon>
    </lineage>
</organism>
<sequence>MQVRILSVFLLLSSSLLFSTVVCDPNHHNGQLSDTDRTEFLFTSSNITIPTVHAKRNAAVKKLGYMKNVKRENVASLPILEGFIKENNLSLTEYLIEDIGKHCICLVNLSLTEYLIEDIEKHCICLVNLSLTEYLIEDIEKHCMRLVNKFLLTFLKISKRKDG</sequence>
<feature type="chain" id="PRO_5021354427" evidence="1">
    <location>
        <begin position="24"/>
        <end position="163"/>
    </location>
</feature>
<feature type="signal peptide" evidence="1">
    <location>
        <begin position="1"/>
        <end position="23"/>
    </location>
</feature>
<protein>
    <submittedName>
        <fullName evidence="2">Uncharacterized protein</fullName>
    </submittedName>
</protein>
<proteinExistence type="predicted"/>
<dbReference type="AlphaFoldDB" id="A0A4Y2Q661"/>
<dbReference type="EMBL" id="BGPR01012959">
    <property type="protein sequence ID" value="GBN58573.1"/>
    <property type="molecule type" value="Genomic_DNA"/>
</dbReference>
<accession>A0A4Y2Q661</accession>
<reference evidence="2 3" key="1">
    <citation type="journal article" date="2019" name="Sci. Rep.">
        <title>Orb-weaving spider Araneus ventricosus genome elucidates the spidroin gene catalogue.</title>
        <authorList>
            <person name="Kono N."/>
            <person name="Nakamura H."/>
            <person name="Ohtoshi R."/>
            <person name="Moran D.A.P."/>
            <person name="Shinohara A."/>
            <person name="Yoshida Y."/>
            <person name="Fujiwara M."/>
            <person name="Mori M."/>
            <person name="Tomita M."/>
            <person name="Arakawa K."/>
        </authorList>
    </citation>
    <scope>NUCLEOTIDE SEQUENCE [LARGE SCALE GENOMIC DNA]</scope>
</reference>
<evidence type="ECO:0000313" key="2">
    <source>
        <dbReference type="EMBL" id="GBN58573.1"/>
    </source>
</evidence>